<sequence>MPARIPQEALDYARQVRILLVLLDLSTRTDGIDISLLSLARRFAGFICSQFFTVVREGNVDTLKAPLEAGLPANLTNENGDTLIMLAAYHGHAEVVKLLLQHGADPNRLNDRGQSPLSGAVYKNEREVIEALLAGGADPHAGTPTAWQTAKMFKLEEWEKRFMEGR</sequence>
<dbReference type="Pfam" id="PF12796">
    <property type="entry name" value="Ank_2"/>
    <property type="match status" value="1"/>
</dbReference>
<evidence type="ECO:0000256" key="2">
    <source>
        <dbReference type="ARBA" id="ARBA00023043"/>
    </source>
</evidence>
<dbReference type="InterPro" id="IPR036770">
    <property type="entry name" value="Ankyrin_rpt-contain_sf"/>
</dbReference>
<dbReference type="AlphaFoldDB" id="A0AAV5GKZ8"/>
<dbReference type="SUPFAM" id="SSF48403">
    <property type="entry name" value="Ankyrin repeat"/>
    <property type="match status" value="1"/>
</dbReference>
<name>A0AAV5GKZ8_9BASI</name>
<dbReference type="PROSITE" id="PS50297">
    <property type="entry name" value="ANK_REP_REGION"/>
    <property type="match status" value="2"/>
</dbReference>
<proteinExistence type="predicted"/>
<feature type="repeat" description="ANK" evidence="3">
    <location>
        <begin position="112"/>
        <end position="144"/>
    </location>
</feature>
<reference evidence="4 5" key="1">
    <citation type="submission" date="2021-12" db="EMBL/GenBank/DDBJ databases">
        <title>High titer production of polyol ester of fatty acids by Rhodotorula paludigena BS15 towards product separation-free biomass refinery.</title>
        <authorList>
            <person name="Mano J."/>
            <person name="Ono H."/>
            <person name="Tanaka T."/>
            <person name="Naito K."/>
            <person name="Sushida H."/>
            <person name="Ike M."/>
            <person name="Tokuyasu K."/>
            <person name="Kitaoka M."/>
        </authorList>
    </citation>
    <scope>NUCLEOTIDE SEQUENCE [LARGE SCALE GENOMIC DNA]</scope>
    <source>
        <strain evidence="4 5">BS15</strain>
    </source>
</reference>
<evidence type="ECO:0000256" key="1">
    <source>
        <dbReference type="ARBA" id="ARBA00022737"/>
    </source>
</evidence>
<dbReference type="Gene3D" id="1.25.40.20">
    <property type="entry name" value="Ankyrin repeat-containing domain"/>
    <property type="match status" value="1"/>
</dbReference>
<evidence type="ECO:0000313" key="4">
    <source>
        <dbReference type="EMBL" id="GJN90195.1"/>
    </source>
</evidence>
<keyword evidence="1" id="KW-0677">Repeat</keyword>
<dbReference type="PROSITE" id="PS50088">
    <property type="entry name" value="ANK_REPEAT"/>
    <property type="match status" value="2"/>
</dbReference>
<organism evidence="4 5">
    <name type="scientific">Rhodotorula paludigena</name>
    <dbReference type="NCBI Taxonomy" id="86838"/>
    <lineage>
        <taxon>Eukaryota</taxon>
        <taxon>Fungi</taxon>
        <taxon>Dikarya</taxon>
        <taxon>Basidiomycota</taxon>
        <taxon>Pucciniomycotina</taxon>
        <taxon>Microbotryomycetes</taxon>
        <taxon>Sporidiobolales</taxon>
        <taxon>Sporidiobolaceae</taxon>
        <taxon>Rhodotorula</taxon>
    </lineage>
</organism>
<dbReference type="Proteomes" id="UP001342314">
    <property type="component" value="Unassembled WGS sequence"/>
</dbReference>
<evidence type="ECO:0000256" key="3">
    <source>
        <dbReference type="PROSITE-ProRule" id="PRU00023"/>
    </source>
</evidence>
<dbReference type="SMART" id="SM00248">
    <property type="entry name" value="ANK"/>
    <property type="match status" value="2"/>
</dbReference>
<gene>
    <name evidence="4" type="ORF">Rhopal_003194-T1</name>
</gene>
<accession>A0AAV5GKZ8</accession>
<evidence type="ECO:0008006" key="6">
    <source>
        <dbReference type="Google" id="ProtNLM"/>
    </source>
</evidence>
<protein>
    <recommendedName>
        <fullName evidence="6">Ankyrin</fullName>
    </recommendedName>
</protein>
<evidence type="ECO:0000313" key="5">
    <source>
        <dbReference type="Proteomes" id="UP001342314"/>
    </source>
</evidence>
<feature type="repeat" description="ANK" evidence="3">
    <location>
        <begin position="79"/>
        <end position="111"/>
    </location>
</feature>
<dbReference type="PANTHER" id="PTHR24171">
    <property type="entry name" value="ANKYRIN REPEAT DOMAIN-CONTAINING PROTEIN 39-RELATED"/>
    <property type="match status" value="1"/>
</dbReference>
<dbReference type="InterPro" id="IPR002110">
    <property type="entry name" value="Ankyrin_rpt"/>
</dbReference>
<keyword evidence="2 3" id="KW-0040">ANK repeat</keyword>
<dbReference type="EMBL" id="BQKY01000006">
    <property type="protein sequence ID" value="GJN90195.1"/>
    <property type="molecule type" value="Genomic_DNA"/>
</dbReference>
<comment type="caution">
    <text evidence="4">The sequence shown here is derived from an EMBL/GenBank/DDBJ whole genome shotgun (WGS) entry which is preliminary data.</text>
</comment>
<keyword evidence="5" id="KW-1185">Reference proteome</keyword>